<dbReference type="Proteomes" id="UP000277858">
    <property type="component" value="Chromosome"/>
</dbReference>
<organism evidence="2 3">
    <name type="scientific">Acidipropionibacterium jensenii</name>
    <dbReference type="NCBI Taxonomy" id="1749"/>
    <lineage>
        <taxon>Bacteria</taxon>
        <taxon>Bacillati</taxon>
        <taxon>Actinomycetota</taxon>
        <taxon>Actinomycetes</taxon>
        <taxon>Propionibacteriales</taxon>
        <taxon>Propionibacteriaceae</taxon>
        <taxon>Acidipropionibacterium</taxon>
    </lineage>
</organism>
<sequence>MPANGREWPFILDSLRRRARGEDHRAEGRGAGRAGSRDAGHGADGDATRTDGRDDAPTK</sequence>
<evidence type="ECO:0000313" key="2">
    <source>
        <dbReference type="EMBL" id="VEI04328.1"/>
    </source>
</evidence>
<dbReference type="STRING" id="1122997.GCA_000425285_00477"/>
<dbReference type="AlphaFoldDB" id="A0A448P2B3"/>
<evidence type="ECO:0000256" key="1">
    <source>
        <dbReference type="SAM" id="MobiDB-lite"/>
    </source>
</evidence>
<protein>
    <submittedName>
        <fullName evidence="2">Uncharacterized protein</fullName>
    </submittedName>
</protein>
<reference evidence="2 3" key="1">
    <citation type="submission" date="2018-12" db="EMBL/GenBank/DDBJ databases">
        <authorList>
            <consortium name="Pathogen Informatics"/>
        </authorList>
    </citation>
    <scope>NUCLEOTIDE SEQUENCE [LARGE SCALE GENOMIC DNA]</scope>
    <source>
        <strain evidence="2 3">NCTC13652</strain>
    </source>
</reference>
<feature type="region of interest" description="Disordered" evidence="1">
    <location>
        <begin position="16"/>
        <end position="59"/>
    </location>
</feature>
<accession>A0A448P2B3</accession>
<proteinExistence type="predicted"/>
<name>A0A448P2B3_9ACTN</name>
<dbReference type="EMBL" id="LR134473">
    <property type="protein sequence ID" value="VEI04328.1"/>
    <property type="molecule type" value="Genomic_DNA"/>
</dbReference>
<keyword evidence="3" id="KW-1185">Reference proteome</keyword>
<evidence type="ECO:0000313" key="3">
    <source>
        <dbReference type="Proteomes" id="UP000277858"/>
    </source>
</evidence>
<gene>
    <name evidence="2" type="ORF">NCTC13652_02557</name>
</gene>